<dbReference type="Proteomes" id="UP000244928">
    <property type="component" value="Chromosome"/>
</dbReference>
<dbReference type="InterPro" id="IPR029069">
    <property type="entry name" value="HotDog_dom_sf"/>
</dbReference>
<evidence type="ECO:0000259" key="1">
    <source>
        <dbReference type="Pfam" id="PF13622"/>
    </source>
</evidence>
<dbReference type="InterPro" id="IPR049450">
    <property type="entry name" value="ACOT8-like_C"/>
</dbReference>
<dbReference type="AlphaFoldDB" id="A0A2S1R6X0"/>
<dbReference type="Gene3D" id="2.40.160.210">
    <property type="entry name" value="Acyl-CoA thioesterase, double hotdog domain"/>
    <property type="match status" value="1"/>
</dbReference>
<dbReference type="RefSeq" id="WP_108847289.1">
    <property type="nucleotide sequence ID" value="NZ_CP015449.1"/>
</dbReference>
<accession>A0A2S1R6X0</accession>
<protein>
    <submittedName>
        <fullName evidence="3">Thioesterase</fullName>
    </submittedName>
</protein>
<evidence type="ECO:0000313" key="3">
    <source>
        <dbReference type="EMBL" id="AWH92038.1"/>
    </source>
</evidence>
<dbReference type="InterPro" id="IPR049449">
    <property type="entry name" value="TesB_ACOT8-like_N"/>
</dbReference>
<dbReference type="KEGG" id="dlu:A6035_07525"/>
<dbReference type="SUPFAM" id="SSF54637">
    <property type="entry name" value="Thioesterase/thiol ester dehydrase-isomerase"/>
    <property type="match status" value="1"/>
</dbReference>
<dbReference type="OrthoDB" id="1413770at2"/>
<dbReference type="InterPro" id="IPR042171">
    <property type="entry name" value="Acyl-CoA_hotdog"/>
</dbReference>
<proteinExistence type="predicted"/>
<dbReference type="Pfam" id="PF20789">
    <property type="entry name" value="4HBT_3C"/>
    <property type="match status" value="1"/>
</dbReference>
<gene>
    <name evidence="3" type="ORF">A6035_07525</name>
</gene>
<reference evidence="3 4" key="1">
    <citation type="submission" date="2016-04" db="EMBL/GenBank/DDBJ databases">
        <title>Complete genome sequence of Dietzia lutea YIM 80766T, a strain isolated from desert soil in Egypt.</title>
        <authorList>
            <person name="Zhao J."/>
            <person name="Hu B."/>
            <person name="Geng S."/>
            <person name="Nie Y."/>
            <person name="Tang Y."/>
        </authorList>
    </citation>
    <scope>NUCLEOTIDE SEQUENCE [LARGE SCALE GENOMIC DNA]</scope>
    <source>
        <strain evidence="3 4">YIM 80766</strain>
    </source>
</reference>
<dbReference type="Pfam" id="PF13622">
    <property type="entry name" value="4HBT_3"/>
    <property type="match status" value="1"/>
</dbReference>
<dbReference type="EMBL" id="CP015449">
    <property type="protein sequence ID" value="AWH92038.1"/>
    <property type="molecule type" value="Genomic_DNA"/>
</dbReference>
<organism evidence="3 4">
    <name type="scientific">Dietzia lutea</name>
    <dbReference type="NCBI Taxonomy" id="546160"/>
    <lineage>
        <taxon>Bacteria</taxon>
        <taxon>Bacillati</taxon>
        <taxon>Actinomycetota</taxon>
        <taxon>Actinomycetes</taxon>
        <taxon>Mycobacteriales</taxon>
        <taxon>Dietziaceae</taxon>
        <taxon>Dietzia</taxon>
    </lineage>
</organism>
<sequence>MAYFERLGPGSFRPTDHVSGAWDESTQHIGPALGLLVHAVELELAGRRDDPMVISRLTYELLGVVPMDAVEVEVEVIRPGRTIELVEATYSHGDRTGIRLRAWLQQPRDTGAIAGDAFDPLPPPEEMEPWDPTSVWGGGYLASARVRRDSRGPGRARYWVRTDVPLLAAEEVSPLARMTALVDIANGMAIRADPAVVTFPNIDLTAHLVRSPAGEWLGFDTRVTFGPGGLGLTASVIHDESGPVGTVSQSLTVRP</sequence>
<feature type="domain" description="Acyl-CoA thioesterase-like C-terminal" evidence="2">
    <location>
        <begin position="147"/>
        <end position="253"/>
    </location>
</feature>
<name>A0A2S1R6X0_9ACTN</name>
<evidence type="ECO:0000259" key="2">
    <source>
        <dbReference type="Pfam" id="PF20789"/>
    </source>
</evidence>
<evidence type="ECO:0000313" key="4">
    <source>
        <dbReference type="Proteomes" id="UP000244928"/>
    </source>
</evidence>
<keyword evidence="4" id="KW-1185">Reference proteome</keyword>
<feature type="domain" description="Acyl-CoA thioesterase-like N-terminal HotDog" evidence="1">
    <location>
        <begin position="20"/>
        <end position="104"/>
    </location>
</feature>